<dbReference type="InterPro" id="IPR036890">
    <property type="entry name" value="HATPase_C_sf"/>
</dbReference>
<evidence type="ECO:0000256" key="1">
    <source>
        <dbReference type="ARBA" id="ARBA00000085"/>
    </source>
</evidence>
<dbReference type="EC" id="2.7.13.3" evidence="3"/>
<gene>
    <name evidence="9" type="primary">phoR_3</name>
    <name evidence="9" type="ORF">I601_3005</name>
</gene>
<dbReference type="Proteomes" id="UP000077868">
    <property type="component" value="Chromosome"/>
</dbReference>
<dbReference type="Pfam" id="PF00512">
    <property type="entry name" value="HisKA"/>
    <property type="match status" value="1"/>
</dbReference>
<dbReference type="InterPro" id="IPR004358">
    <property type="entry name" value="Sig_transdc_His_kin-like_C"/>
</dbReference>
<dbReference type="InterPro" id="IPR050736">
    <property type="entry name" value="Sensor_HK_Regulatory"/>
</dbReference>
<dbReference type="SUPFAM" id="SSF55874">
    <property type="entry name" value="ATPase domain of HSP90 chaperone/DNA topoisomerase II/histidine kinase"/>
    <property type="match status" value="1"/>
</dbReference>
<dbReference type="CDD" id="cd00075">
    <property type="entry name" value="HATPase"/>
    <property type="match status" value="1"/>
</dbReference>
<sequence length="600" mass="64095">MLHERDRTGWSDSSARDVLQLMVESVAELIGFRVAALSVVIGDELVTTAYTGPKELDEDAWASDPVSVLDEILAVAEPWGRLHFIDGERHGGDLSGHWVVSLVEQADGPDAWHPYDGLIGVLRDDDGTPVGVLSVDQPLSGRRPDPTQVRLLERYTAQAERAVLTTLEREALLGRVGHAEHARRLVRSAARGTHGSLDEIVESTHQPLVEGFAASASWIQVRSGSGEGWSGAGIARRRDGQEVPLPASVTGAAGRLAPVLWERQEVLVLDPRGDGDLGIDLPTDLPSELSAELEDAARRGLAWLGPARVIGVPLGAGPTCLGFLVLSRRAQDPPWSVAESTAALELGHDLGSVLTTVRALERERRLVLELHELAEDRARLVATLTHELRTPLTVVAGNLEMLEDLGPAPAAARHHDAMARGTARMQQIVDDMLLLARVSDPHHPLVRLPVVVDRVVAGIEALVRPTAQAAGLDLVVEVQDPTLLVSGDPAEVDRAVGNLVSNAIKYSEPGGTVTVCARRAGDDVLLEVADDGIGISEDDQATLFRAFFRSSNPVALRQPGTGLGLVTVARIAERHGGSVAVRSELGRGTVFTLRLPAAHC</sequence>
<proteinExistence type="predicted"/>
<dbReference type="SMART" id="SM00388">
    <property type="entry name" value="HisKA"/>
    <property type="match status" value="1"/>
</dbReference>
<accession>A0A1A9GMW2</accession>
<dbReference type="GO" id="GO:0000155">
    <property type="term" value="F:phosphorelay sensor kinase activity"/>
    <property type="evidence" value="ECO:0007669"/>
    <property type="project" value="InterPro"/>
</dbReference>
<keyword evidence="4" id="KW-0597">Phosphoprotein</keyword>
<keyword evidence="5 9" id="KW-0808">Transferase</keyword>
<protein>
    <recommendedName>
        <fullName evidence="3">histidine kinase</fullName>
        <ecNumber evidence="3">2.7.13.3</ecNumber>
    </recommendedName>
</protein>
<comment type="catalytic activity">
    <reaction evidence="1">
        <text>ATP + protein L-histidine = ADP + protein N-phospho-L-histidine.</text>
        <dbReference type="EC" id="2.7.13.3"/>
    </reaction>
</comment>
<dbReference type="EMBL" id="CP015079">
    <property type="protein sequence ID" value="ANH39416.1"/>
    <property type="molecule type" value="Genomic_DNA"/>
</dbReference>
<comment type="subcellular location">
    <subcellularLocation>
        <location evidence="2">Cell membrane</location>
    </subcellularLocation>
</comment>
<name>A0A1A9GMW2_9ACTN</name>
<dbReference type="PANTHER" id="PTHR43711:SF28">
    <property type="entry name" value="SENSOR HISTIDINE KINASE YXDK"/>
    <property type="match status" value="1"/>
</dbReference>
<dbReference type="SMART" id="SM00387">
    <property type="entry name" value="HATPase_c"/>
    <property type="match status" value="1"/>
</dbReference>
<evidence type="ECO:0000256" key="4">
    <source>
        <dbReference type="ARBA" id="ARBA00022553"/>
    </source>
</evidence>
<dbReference type="PRINTS" id="PR00344">
    <property type="entry name" value="BCTRLSENSOR"/>
</dbReference>
<dbReference type="Gene3D" id="3.30.565.10">
    <property type="entry name" value="Histidine kinase-like ATPase, C-terminal domain"/>
    <property type="match status" value="1"/>
</dbReference>
<dbReference type="FunFam" id="3.30.565.10:FF:000006">
    <property type="entry name" value="Sensor histidine kinase WalK"/>
    <property type="match status" value="1"/>
</dbReference>
<dbReference type="InterPro" id="IPR036097">
    <property type="entry name" value="HisK_dim/P_sf"/>
</dbReference>
<dbReference type="STRING" id="1300347.I601_3005"/>
<dbReference type="InterPro" id="IPR003594">
    <property type="entry name" value="HATPase_dom"/>
</dbReference>
<evidence type="ECO:0000313" key="9">
    <source>
        <dbReference type="EMBL" id="ANH39416.1"/>
    </source>
</evidence>
<evidence type="ECO:0000256" key="6">
    <source>
        <dbReference type="ARBA" id="ARBA00022777"/>
    </source>
</evidence>
<evidence type="ECO:0000256" key="5">
    <source>
        <dbReference type="ARBA" id="ARBA00022679"/>
    </source>
</evidence>
<keyword evidence="7" id="KW-0902">Two-component regulatory system</keyword>
<dbReference type="InterPro" id="IPR005467">
    <property type="entry name" value="His_kinase_dom"/>
</dbReference>
<feature type="domain" description="Histidine kinase" evidence="8">
    <location>
        <begin position="383"/>
        <end position="599"/>
    </location>
</feature>
<dbReference type="Gene3D" id="1.10.287.130">
    <property type="match status" value="1"/>
</dbReference>
<keyword evidence="10" id="KW-1185">Reference proteome</keyword>
<dbReference type="SUPFAM" id="SSF55781">
    <property type="entry name" value="GAF domain-like"/>
    <property type="match status" value="2"/>
</dbReference>
<dbReference type="AlphaFoldDB" id="A0A1A9GMW2"/>
<dbReference type="InterPro" id="IPR003661">
    <property type="entry name" value="HisK_dim/P_dom"/>
</dbReference>
<evidence type="ECO:0000256" key="7">
    <source>
        <dbReference type="ARBA" id="ARBA00023012"/>
    </source>
</evidence>
<evidence type="ECO:0000259" key="8">
    <source>
        <dbReference type="PROSITE" id="PS50109"/>
    </source>
</evidence>
<reference evidence="9 10" key="1">
    <citation type="submission" date="2016-03" db="EMBL/GenBank/DDBJ databases">
        <title>Complete genome sequence of a soil Actinobacterium, Nocardioides dokdonensis FR1436.</title>
        <authorList>
            <person name="Kwon S.-K."/>
            <person name="Kim K."/>
            <person name="Kim J.F."/>
        </authorList>
    </citation>
    <scope>NUCLEOTIDE SEQUENCE [LARGE SCALE GENOMIC DNA]</scope>
    <source>
        <strain evidence="9 10">FR1436</strain>
    </source>
</reference>
<organism evidence="9 10">
    <name type="scientific">Nocardioides dokdonensis FR1436</name>
    <dbReference type="NCBI Taxonomy" id="1300347"/>
    <lineage>
        <taxon>Bacteria</taxon>
        <taxon>Bacillati</taxon>
        <taxon>Actinomycetota</taxon>
        <taxon>Actinomycetes</taxon>
        <taxon>Propionibacteriales</taxon>
        <taxon>Nocardioidaceae</taxon>
        <taxon>Nocardioides</taxon>
    </lineage>
</organism>
<dbReference type="OrthoDB" id="9757990at2"/>
<evidence type="ECO:0000256" key="2">
    <source>
        <dbReference type="ARBA" id="ARBA00004236"/>
    </source>
</evidence>
<dbReference type="Gene3D" id="3.30.450.40">
    <property type="match status" value="1"/>
</dbReference>
<dbReference type="InterPro" id="IPR029016">
    <property type="entry name" value="GAF-like_dom_sf"/>
</dbReference>
<dbReference type="Pfam" id="PF02518">
    <property type="entry name" value="HATPase_c"/>
    <property type="match status" value="1"/>
</dbReference>
<dbReference type="SUPFAM" id="SSF47384">
    <property type="entry name" value="Homodimeric domain of signal transducing histidine kinase"/>
    <property type="match status" value="1"/>
</dbReference>
<dbReference type="CDD" id="cd00082">
    <property type="entry name" value="HisKA"/>
    <property type="match status" value="1"/>
</dbReference>
<dbReference type="PATRIC" id="fig|1300347.3.peg.3003"/>
<evidence type="ECO:0000313" key="10">
    <source>
        <dbReference type="Proteomes" id="UP000077868"/>
    </source>
</evidence>
<dbReference type="KEGG" id="ndk:I601_3005"/>
<dbReference type="PROSITE" id="PS50109">
    <property type="entry name" value="HIS_KIN"/>
    <property type="match status" value="1"/>
</dbReference>
<evidence type="ECO:0000256" key="3">
    <source>
        <dbReference type="ARBA" id="ARBA00012438"/>
    </source>
</evidence>
<dbReference type="RefSeq" id="WP_068111311.1">
    <property type="nucleotide sequence ID" value="NZ_CP015079.1"/>
</dbReference>
<keyword evidence="6" id="KW-0418">Kinase</keyword>
<dbReference type="PANTHER" id="PTHR43711">
    <property type="entry name" value="TWO-COMPONENT HISTIDINE KINASE"/>
    <property type="match status" value="1"/>
</dbReference>
<dbReference type="GO" id="GO:0005886">
    <property type="term" value="C:plasma membrane"/>
    <property type="evidence" value="ECO:0007669"/>
    <property type="project" value="UniProtKB-SubCell"/>
</dbReference>